<dbReference type="RefSeq" id="WP_006702402.1">
    <property type="nucleotide sequence ID" value="NZ_KI391971.1"/>
</dbReference>
<accession>D0BJJ4</accession>
<dbReference type="AlphaFoldDB" id="D0BJJ4"/>
<organism evidence="3 4">
    <name type="scientific">Granulicatella elegans ATCC 700633</name>
    <dbReference type="NCBI Taxonomy" id="626369"/>
    <lineage>
        <taxon>Bacteria</taxon>
        <taxon>Bacillati</taxon>
        <taxon>Bacillota</taxon>
        <taxon>Bacilli</taxon>
        <taxon>Lactobacillales</taxon>
        <taxon>Carnobacteriaceae</taxon>
        <taxon>Granulicatella</taxon>
    </lineage>
</organism>
<dbReference type="PANTHER" id="PTHR22916">
    <property type="entry name" value="GLYCOSYLTRANSFERASE"/>
    <property type="match status" value="1"/>
</dbReference>
<feature type="transmembrane region" description="Helical" evidence="1">
    <location>
        <begin position="242"/>
        <end position="263"/>
    </location>
</feature>
<keyword evidence="4" id="KW-1185">Reference proteome</keyword>
<keyword evidence="1" id="KW-0472">Membrane</keyword>
<gene>
    <name evidence="3" type="ORF">HMPREF0446_00129</name>
</gene>
<dbReference type="Proteomes" id="UP000002939">
    <property type="component" value="Unassembled WGS sequence"/>
</dbReference>
<feature type="transmembrane region" description="Helical" evidence="1">
    <location>
        <begin position="300"/>
        <end position="322"/>
    </location>
</feature>
<feature type="transmembrane region" description="Helical" evidence="1">
    <location>
        <begin position="269"/>
        <end position="288"/>
    </location>
</feature>
<proteinExistence type="predicted"/>
<dbReference type="HOGENOM" id="CLU_025996_19_0_9"/>
<protein>
    <recommendedName>
        <fullName evidence="2">Glycosyltransferase 2-like domain-containing protein</fullName>
    </recommendedName>
</protein>
<sequence>MLVSVSISAYNEENYLPAIFESLVHQTYPHKQIEIVLINAMSTDRTRNLMNEFQEKYQHEFYAIKIFDNPKKTLNTGLNLGFKHSDGDCYLKIDAHSHIPEDFIENNVDVIERGERVCGGRRPTIVETDDELAKTLHIVEESALGSSIANYRKGDESRYVDSVFQGMYHKEVIEKVGYFDEKLVRTEDNEFHYRIRKNGFKIWYDTSIESFQYIRPTYSKMLKQKYGNGYWIGLTSHVCRECLSLFHFVPGIFVSTLLATILISGISALPFFLLVSIYLLAIIGLSVFEIMTHPFHITRLLIPFMIISVHISYGIGTIRGWIEGFWWKKTYFENNEL</sequence>
<evidence type="ECO:0000256" key="1">
    <source>
        <dbReference type="SAM" id="Phobius"/>
    </source>
</evidence>
<evidence type="ECO:0000313" key="3">
    <source>
        <dbReference type="EMBL" id="EEW93247.1"/>
    </source>
</evidence>
<name>D0BJJ4_9LACT</name>
<dbReference type="STRING" id="626369.HMPREF0446_00129"/>
<dbReference type="PANTHER" id="PTHR22916:SF71">
    <property type="entry name" value="GLYCOSYL TRANSFERASE"/>
    <property type="match status" value="1"/>
</dbReference>
<dbReference type="InterPro" id="IPR029044">
    <property type="entry name" value="Nucleotide-diphossugar_trans"/>
</dbReference>
<reference evidence="3" key="1">
    <citation type="submission" date="2009-09" db="EMBL/GenBank/DDBJ databases">
        <authorList>
            <consortium name="The Broad Institute Genome Sequencing Platform"/>
            <person name="Ward D."/>
            <person name="Feldgarden M."/>
            <person name="Earl A."/>
            <person name="Young S.K."/>
            <person name="Zeng Q."/>
            <person name="Koehrsen M."/>
            <person name="Alvarado L."/>
            <person name="Berlin A."/>
            <person name="Bochicchio J."/>
            <person name="Borenstein D."/>
            <person name="Chapman S.B."/>
            <person name="Chen Z."/>
            <person name="Engels R."/>
            <person name="Freedman E."/>
            <person name="Gellesch M."/>
            <person name="Goldberg J."/>
            <person name="Griggs A."/>
            <person name="Gujja S."/>
            <person name="Heilman E."/>
            <person name="Heiman D."/>
            <person name="Hepburn T."/>
            <person name="Howarth C."/>
            <person name="Jen D."/>
            <person name="Larson L."/>
            <person name="Lewis B."/>
            <person name="Mehta T."/>
            <person name="Park D."/>
            <person name="Pearson M."/>
            <person name="Roberts A."/>
            <person name="Saif S."/>
            <person name="Shea T."/>
            <person name="Shenoy N."/>
            <person name="Sisk P."/>
            <person name="Stolte C."/>
            <person name="Sykes S."/>
            <person name="Thomson T."/>
            <person name="Walk T."/>
            <person name="White J."/>
            <person name="Yandava C."/>
            <person name="Sibley C.D."/>
            <person name="Field T.R."/>
            <person name="Grinwis M."/>
            <person name="Eshaghurshan C.S."/>
            <person name="Surette M.G."/>
            <person name="Haas B."/>
            <person name="Nusbaum C."/>
            <person name="Birren B."/>
        </authorList>
    </citation>
    <scope>NUCLEOTIDE SEQUENCE [LARGE SCALE GENOMIC DNA]</scope>
    <source>
        <strain evidence="3">ATCC 700633</strain>
    </source>
</reference>
<comment type="caution">
    <text evidence="3">The sequence shown here is derived from an EMBL/GenBank/DDBJ whole genome shotgun (WGS) entry which is preliminary data.</text>
</comment>
<keyword evidence="1" id="KW-0812">Transmembrane</keyword>
<dbReference type="Pfam" id="PF00535">
    <property type="entry name" value="Glycos_transf_2"/>
    <property type="match status" value="1"/>
</dbReference>
<evidence type="ECO:0000259" key="2">
    <source>
        <dbReference type="Pfam" id="PF00535"/>
    </source>
</evidence>
<dbReference type="EMBL" id="ACRF02000016">
    <property type="protein sequence ID" value="EEW93247.1"/>
    <property type="molecule type" value="Genomic_DNA"/>
</dbReference>
<dbReference type="InterPro" id="IPR001173">
    <property type="entry name" value="Glyco_trans_2-like"/>
</dbReference>
<keyword evidence="1" id="KW-1133">Transmembrane helix</keyword>
<dbReference type="Gene3D" id="3.90.550.10">
    <property type="entry name" value="Spore Coat Polysaccharide Biosynthesis Protein SpsA, Chain A"/>
    <property type="match status" value="1"/>
</dbReference>
<evidence type="ECO:0000313" key="4">
    <source>
        <dbReference type="Proteomes" id="UP000002939"/>
    </source>
</evidence>
<feature type="domain" description="Glycosyltransferase 2-like" evidence="2">
    <location>
        <begin position="4"/>
        <end position="176"/>
    </location>
</feature>
<dbReference type="CDD" id="cd02525">
    <property type="entry name" value="Succinoglycan_BP_ExoA"/>
    <property type="match status" value="1"/>
</dbReference>
<dbReference type="eggNOG" id="COG1215">
    <property type="taxonomic scope" value="Bacteria"/>
</dbReference>
<dbReference type="OrthoDB" id="396512at2"/>
<dbReference type="FunFam" id="3.90.550.10:FF:000233">
    <property type="entry name" value="Glycosyl transferase, group 2 family protein"/>
    <property type="match status" value="1"/>
</dbReference>
<reference evidence="3" key="2">
    <citation type="submission" date="2011-10" db="EMBL/GenBank/DDBJ databases">
        <title>The Genome Sequence of Granulicatella elegans ATCC 700633.</title>
        <authorList>
            <consortium name="The Broad Institute Genome Sequencing Platform"/>
            <consortium name="The Broad Institute Genome Sequencing Center for Infectious Disease"/>
            <person name="Earl A."/>
            <person name="Ward D."/>
            <person name="Feldgarden M."/>
            <person name="Gevers D."/>
            <person name="Sibley C.D."/>
            <person name="Field T.R."/>
            <person name="Grinwis M."/>
            <person name="Eshaghurshan C.S."/>
            <person name="Surette M.G."/>
            <person name="Young S.K."/>
            <person name="Zeng Q."/>
            <person name="Gargeya S."/>
            <person name="Fitzgerald M."/>
            <person name="Haas B."/>
            <person name="Abouelleil A."/>
            <person name="Alvarado L."/>
            <person name="Arachchi H.M."/>
            <person name="Berlin A."/>
            <person name="Brown A."/>
            <person name="Chapman S.B."/>
            <person name="Chen Z."/>
            <person name="Dunbar C."/>
            <person name="Freedman E."/>
            <person name="Gearin G."/>
            <person name="Goldberg J."/>
            <person name="Griggs A."/>
            <person name="Gujja S."/>
            <person name="Heiman D."/>
            <person name="Howarth C."/>
            <person name="Larson L."/>
            <person name="Lui A."/>
            <person name="MacDonald P.J.P."/>
            <person name="Montmayeur A."/>
            <person name="Murphy C."/>
            <person name="Neiman D."/>
            <person name="Pearson M."/>
            <person name="Priest M."/>
            <person name="Roberts A."/>
            <person name="Saif S."/>
            <person name="Shea T."/>
            <person name="Shenoy N."/>
            <person name="Sisk P."/>
            <person name="Stolte C."/>
            <person name="Sykes S."/>
            <person name="Wortman J."/>
            <person name="Nusbaum C."/>
            <person name="Birren B."/>
        </authorList>
    </citation>
    <scope>NUCLEOTIDE SEQUENCE [LARGE SCALE GENOMIC DNA]</scope>
    <source>
        <strain evidence="3">ATCC 700633</strain>
    </source>
</reference>
<dbReference type="SUPFAM" id="SSF53448">
    <property type="entry name" value="Nucleotide-diphospho-sugar transferases"/>
    <property type="match status" value="1"/>
</dbReference>